<keyword evidence="9" id="KW-0833">Ubl conjugation pathway</keyword>
<evidence type="ECO:0000259" key="13">
    <source>
        <dbReference type="PROSITE" id="PS50089"/>
    </source>
</evidence>
<dbReference type="PANTHER" id="PTHR23323">
    <property type="entry name" value="VACUOLAR PROTEIN SORTING-ASSOCIATED PROTEIN"/>
    <property type="match status" value="1"/>
</dbReference>
<keyword evidence="2 9" id="KW-0813">Transport</keyword>
<comment type="subcellular location">
    <subcellularLocation>
        <location evidence="8">Endomembrane system</location>
        <topology evidence="8">Peripheral membrane protein</topology>
        <orientation evidence="8">Cytoplasmic side</orientation>
    </subcellularLocation>
    <subcellularLocation>
        <location evidence="9">Vacuole membrane</location>
        <topology evidence="9">Peripheral membrane protein</topology>
        <orientation evidence="9">Cytoplasmic side</orientation>
    </subcellularLocation>
</comment>
<keyword evidence="15" id="KW-1185">Reference proteome</keyword>
<dbReference type="GO" id="GO:0030897">
    <property type="term" value="C:HOPS complex"/>
    <property type="evidence" value="ECO:0007669"/>
    <property type="project" value="UniProtKB-UniRule"/>
</dbReference>
<sequence>MALSWKSFDFFDVDLVKLADDEIRSILESNEISCVCAGSANLFLGSDTGHVRIVGPSWKVVRSFRAHDVGSIKHMRQVEGTSLLVTVAEDLGAGEPILRVWALDKPEPKTGTPTCLSTVTINNGKKPFPITAFTATEDLSQLAVGFANGTVTLIRGNLVHDLGTKQRIVHESEEPVTGVELHVDPSNLTTLFIATTSRILKLVVSAKGHGHAPKTVEDHGCGLGCMTVDKRTGDIVVARDDAIYYYNLDGRGPPRAYDSPKKSICIYQDYVALVSDPTAAPASSDPGSVGRRFGSAGAIFNPWTFTLLETDLKLIAHTESVINPIMATFQVWGDLYTLTQDGKVYRYHEKSLQQRLEMVYQRHLYTLAIELAQKGGMDAQQRNVIYRKYGDYLYQKGKYDEAMTQYIKAIDNTEPSQVIRKFLDSQRLHNLIEYLEELHEHHKATADHTTLLLNCYAKLKDIDKLEKFIKSPGDLKFDLDTAISMCRQGGYYEQAAYLAERHGENDLVVDILIEDCKKYRHALEFIWRLEPETAYPCLMKYARVLIEHCPDATTQIFIDYYTHKYRPKIRLPTVSETADIPASGGLAAGAVTAVQNLTNFISLPYMNATVVASPASQGNVKPADNTATVVVNPEDLPPPNYKPPPPRTAFSSFIDHADQFIIFLEACLKDGGISGSDETDLSTTLFEMYLLKAKESKESQDREEWERKAKALIERQGQTSLDEADRAAISNSDVLLLSHLSNFSDGTTLFKEQSGLFSDIFRSYTSAKDTRGALKALRKYGPREPQLYPAALAYLTSDTRVLEEAGPDELAAILTRIEEGGLMAPLEVVQTLGKNSVATMGMLKAYLSGTISRERRAIASDRRRAEACRVETEQRRAEMADLATKPQKFQNTRCSDCSLPLELPTVHFMCKHSFHQRCLRSGGGVDGQGQGECPKCAKENDTIRALRKAQDEYAARHDLFKDDLENSDDRFGTVADWFGRGVMGAGVE</sequence>
<dbReference type="GO" id="GO:0048284">
    <property type="term" value="P:organelle fusion"/>
    <property type="evidence" value="ECO:0007669"/>
    <property type="project" value="TreeGrafter"/>
</dbReference>
<dbReference type="CDD" id="cd16688">
    <property type="entry name" value="RING-H2_Vps11"/>
    <property type="match status" value="1"/>
</dbReference>
<dbReference type="FunFam" id="1.25.40.10:FF:000440">
    <property type="entry name" value="E3 ubiquitin-protein ligase PEP5"/>
    <property type="match status" value="1"/>
</dbReference>
<dbReference type="GO" id="GO:0030674">
    <property type="term" value="F:protein-macromolecule adaptor activity"/>
    <property type="evidence" value="ECO:0007669"/>
    <property type="project" value="TreeGrafter"/>
</dbReference>
<reference evidence="14 15" key="1">
    <citation type="submission" date="2018-08" db="EMBL/GenBank/DDBJ databases">
        <title>Draft genome of the lignicolous fungus Coniochaeta pulveracea.</title>
        <authorList>
            <person name="Borstlap C.J."/>
            <person name="De Witt R.N."/>
            <person name="Botha A."/>
            <person name="Volschenk H."/>
        </authorList>
    </citation>
    <scope>NUCLEOTIDE SEQUENCE [LARGE SCALE GENOMIC DNA]</scope>
    <source>
        <strain evidence="14 15">CAB683</strain>
    </source>
</reference>
<dbReference type="STRING" id="177199.A0A420YA55"/>
<evidence type="ECO:0000256" key="2">
    <source>
        <dbReference type="ARBA" id="ARBA00022448"/>
    </source>
</evidence>
<evidence type="ECO:0000256" key="4">
    <source>
        <dbReference type="ARBA" id="ARBA00022771"/>
    </source>
</evidence>
<dbReference type="OrthoDB" id="26184at2759"/>
<dbReference type="SUPFAM" id="SSF57850">
    <property type="entry name" value="RING/U-box"/>
    <property type="match status" value="1"/>
</dbReference>
<dbReference type="SUPFAM" id="SSF50978">
    <property type="entry name" value="WD40 repeat-like"/>
    <property type="match status" value="1"/>
</dbReference>
<dbReference type="Gene3D" id="2.130.10.10">
    <property type="entry name" value="YVTN repeat-like/Quinoprotein amine dehydrogenase"/>
    <property type="match status" value="1"/>
</dbReference>
<evidence type="ECO:0000313" key="15">
    <source>
        <dbReference type="Proteomes" id="UP000275385"/>
    </source>
</evidence>
<dbReference type="InterPro" id="IPR019734">
    <property type="entry name" value="TPR_rpt"/>
</dbReference>
<keyword evidence="3" id="KW-0479">Metal-binding</keyword>
<dbReference type="GO" id="GO:0061630">
    <property type="term" value="F:ubiquitin protein ligase activity"/>
    <property type="evidence" value="ECO:0007669"/>
    <property type="project" value="UniProtKB-EC"/>
</dbReference>
<dbReference type="InterPro" id="IPR011990">
    <property type="entry name" value="TPR-like_helical_dom_sf"/>
</dbReference>
<dbReference type="InterPro" id="IPR024763">
    <property type="entry name" value="VPS11_C"/>
</dbReference>
<evidence type="ECO:0000256" key="1">
    <source>
        <dbReference type="ARBA" id="ARBA00007070"/>
    </source>
</evidence>
<feature type="repeat" description="CHCR" evidence="12">
    <location>
        <begin position="406"/>
        <end position="551"/>
    </location>
</feature>
<evidence type="ECO:0000256" key="9">
    <source>
        <dbReference type="PIRNR" id="PIRNR007860"/>
    </source>
</evidence>
<dbReference type="GO" id="GO:0033263">
    <property type="term" value="C:CORVET complex"/>
    <property type="evidence" value="ECO:0007669"/>
    <property type="project" value="UniProtKB-UniRule"/>
</dbReference>
<evidence type="ECO:0000256" key="11">
    <source>
        <dbReference type="PROSITE-ProRule" id="PRU00339"/>
    </source>
</evidence>
<dbReference type="Pfam" id="PF23341">
    <property type="entry name" value="PEP5_VPS11_N"/>
    <property type="match status" value="1"/>
</dbReference>
<dbReference type="GO" id="GO:0000329">
    <property type="term" value="C:fungal-type vacuole membrane"/>
    <property type="evidence" value="ECO:0007669"/>
    <property type="project" value="UniProtKB-UniRule"/>
</dbReference>
<dbReference type="Proteomes" id="UP000275385">
    <property type="component" value="Unassembled WGS sequence"/>
</dbReference>
<dbReference type="SUPFAM" id="SSF48371">
    <property type="entry name" value="ARM repeat"/>
    <property type="match status" value="1"/>
</dbReference>
<dbReference type="GO" id="GO:0007032">
    <property type="term" value="P:endosome organization"/>
    <property type="evidence" value="ECO:0007669"/>
    <property type="project" value="TreeGrafter"/>
</dbReference>
<dbReference type="InterPro" id="IPR036322">
    <property type="entry name" value="WD40_repeat_dom_sf"/>
</dbReference>
<dbReference type="Gene3D" id="1.25.40.10">
    <property type="entry name" value="Tetratricopeptide repeat domain"/>
    <property type="match status" value="1"/>
</dbReference>
<dbReference type="PROSITE" id="PS50089">
    <property type="entry name" value="ZF_RING_2"/>
    <property type="match status" value="1"/>
</dbReference>
<dbReference type="GO" id="GO:0006886">
    <property type="term" value="P:intracellular protein transport"/>
    <property type="evidence" value="ECO:0007669"/>
    <property type="project" value="UniProtKB-UniRule"/>
</dbReference>
<evidence type="ECO:0000256" key="5">
    <source>
        <dbReference type="ARBA" id="ARBA00022833"/>
    </source>
</evidence>
<comment type="similarity">
    <text evidence="1 9">Belongs to the VPS11 family.</text>
</comment>
<gene>
    <name evidence="14" type="ORF">DL546_006122</name>
</gene>
<dbReference type="InterPro" id="IPR057308">
    <property type="entry name" value="CHCR_PEP5_VPS11"/>
</dbReference>
<dbReference type="PIRSF" id="PIRSF007860">
    <property type="entry name" value="VPS11"/>
    <property type="match status" value="1"/>
</dbReference>
<dbReference type="PROSITE" id="PS50005">
    <property type="entry name" value="TPR"/>
    <property type="match status" value="1"/>
</dbReference>
<comment type="subunit">
    <text evidence="9">Component of the homotypic vacuole fusion and vacuole protein sorting (HOPS) complex. Component of the class C core vacuole/endosome tethering (CORVET) complex.</text>
</comment>
<name>A0A420YA55_9PEZI</name>
<accession>A0A420YA55</accession>
<keyword evidence="11" id="KW-0802">TPR repeat</keyword>
<dbReference type="Pfam" id="PF23356">
    <property type="entry name" value="TPR_PEP5_VPS11"/>
    <property type="match status" value="2"/>
</dbReference>
<dbReference type="GO" id="GO:0008270">
    <property type="term" value="F:zinc ion binding"/>
    <property type="evidence" value="ECO:0007669"/>
    <property type="project" value="UniProtKB-KW"/>
</dbReference>
<comment type="catalytic activity">
    <reaction evidence="9">
        <text>S-ubiquitinyl-[E2 ubiquitin-conjugating enzyme]-L-cysteine + [acceptor protein]-L-lysine = [E2 ubiquitin-conjugating enzyme]-L-cysteine + N(6)-ubiquitinyl-[acceptor protein]-L-lysine.</text>
        <dbReference type="EC" id="2.3.2.27"/>
    </reaction>
</comment>
<feature type="domain" description="RING-type" evidence="13">
    <location>
        <begin position="894"/>
        <end position="936"/>
    </location>
</feature>
<dbReference type="PANTHER" id="PTHR23323:SF24">
    <property type="entry name" value="VACUOLAR PROTEIN SORTING-ASSOCIATED PROTEIN 11 HOMOLOG"/>
    <property type="match status" value="1"/>
</dbReference>
<dbReference type="Gene3D" id="3.30.40.10">
    <property type="entry name" value="Zinc/RING finger domain, C3HC4 (zinc finger)"/>
    <property type="match status" value="1"/>
</dbReference>
<dbReference type="EMBL" id="QVQW01000027">
    <property type="protein sequence ID" value="RKU44762.1"/>
    <property type="molecule type" value="Genomic_DNA"/>
</dbReference>
<dbReference type="SMART" id="SM00184">
    <property type="entry name" value="RING"/>
    <property type="match status" value="1"/>
</dbReference>
<keyword evidence="7 9" id="KW-0472">Membrane</keyword>
<dbReference type="InterPro" id="IPR000547">
    <property type="entry name" value="Clathrin_H-chain/VPS_repeat"/>
</dbReference>
<dbReference type="InterPro" id="IPR001841">
    <property type="entry name" value="Znf_RING"/>
</dbReference>
<dbReference type="GO" id="GO:0007033">
    <property type="term" value="P:vacuole organization"/>
    <property type="evidence" value="ECO:0007669"/>
    <property type="project" value="TreeGrafter"/>
</dbReference>
<keyword evidence="9" id="KW-0926">Vacuole</keyword>
<feature type="repeat" description="TPR" evidence="11">
    <location>
        <begin position="383"/>
        <end position="416"/>
    </location>
</feature>
<dbReference type="InterPro" id="IPR013083">
    <property type="entry name" value="Znf_RING/FYVE/PHD"/>
</dbReference>
<evidence type="ECO:0000313" key="14">
    <source>
        <dbReference type="EMBL" id="RKU44762.1"/>
    </source>
</evidence>
<evidence type="ECO:0000256" key="8">
    <source>
        <dbReference type="ARBA" id="ARBA00029433"/>
    </source>
</evidence>
<protein>
    <recommendedName>
        <fullName evidence="9">E3 ubiquitin-protein ligase PEP5</fullName>
        <ecNumber evidence="9">2.3.2.27</ecNumber>
    </recommendedName>
</protein>
<dbReference type="GO" id="GO:0006904">
    <property type="term" value="P:vesicle docking involved in exocytosis"/>
    <property type="evidence" value="ECO:0007669"/>
    <property type="project" value="TreeGrafter"/>
</dbReference>
<dbReference type="InterPro" id="IPR016024">
    <property type="entry name" value="ARM-type_fold"/>
</dbReference>
<evidence type="ECO:0000256" key="7">
    <source>
        <dbReference type="ARBA" id="ARBA00023136"/>
    </source>
</evidence>
<keyword evidence="4 10" id="KW-0863">Zinc-finger</keyword>
<evidence type="ECO:0000256" key="12">
    <source>
        <dbReference type="PROSITE-ProRule" id="PRU01006"/>
    </source>
</evidence>
<keyword evidence="6 9" id="KW-0653">Protein transport</keyword>
<proteinExistence type="inferred from homology"/>
<dbReference type="InterPro" id="IPR057307">
    <property type="entry name" value="PEP5_VPS11_N"/>
</dbReference>
<dbReference type="InterPro" id="IPR016528">
    <property type="entry name" value="VPS11"/>
</dbReference>
<evidence type="ECO:0000256" key="6">
    <source>
        <dbReference type="ARBA" id="ARBA00022927"/>
    </source>
</evidence>
<dbReference type="PROSITE" id="PS50236">
    <property type="entry name" value="CHCR"/>
    <property type="match status" value="1"/>
</dbReference>
<comment type="caution">
    <text evidence="14">The sequence shown here is derived from an EMBL/GenBank/DDBJ whole genome shotgun (WGS) entry which is preliminary data.</text>
</comment>
<dbReference type="AlphaFoldDB" id="A0A420YA55"/>
<keyword evidence="5" id="KW-0862">Zinc</keyword>
<organism evidence="14 15">
    <name type="scientific">Coniochaeta pulveracea</name>
    <dbReference type="NCBI Taxonomy" id="177199"/>
    <lineage>
        <taxon>Eukaryota</taxon>
        <taxon>Fungi</taxon>
        <taxon>Dikarya</taxon>
        <taxon>Ascomycota</taxon>
        <taxon>Pezizomycotina</taxon>
        <taxon>Sordariomycetes</taxon>
        <taxon>Sordariomycetidae</taxon>
        <taxon>Coniochaetales</taxon>
        <taxon>Coniochaetaceae</taxon>
        <taxon>Coniochaeta</taxon>
    </lineage>
</organism>
<dbReference type="EC" id="2.3.2.27" evidence="9"/>
<evidence type="ECO:0000256" key="10">
    <source>
        <dbReference type="PROSITE-ProRule" id="PRU00175"/>
    </source>
</evidence>
<evidence type="ECO:0000256" key="3">
    <source>
        <dbReference type="ARBA" id="ARBA00022723"/>
    </source>
</evidence>
<keyword evidence="9" id="KW-0808">Transferase</keyword>
<dbReference type="Pfam" id="PF12451">
    <property type="entry name" value="VPS11_C"/>
    <property type="match status" value="1"/>
</dbReference>
<dbReference type="InterPro" id="IPR015943">
    <property type="entry name" value="WD40/YVTN_repeat-like_dom_sf"/>
</dbReference>